<dbReference type="Pfam" id="PF01019">
    <property type="entry name" value="G_glu_transpept"/>
    <property type="match status" value="1"/>
</dbReference>
<keyword evidence="1" id="KW-0808">Transferase</keyword>
<dbReference type="InterPro" id="IPR029055">
    <property type="entry name" value="Ntn_hydrolases_N"/>
</dbReference>
<dbReference type="Gene3D" id="1.10.246.130">
    <property type="match status" value="1"/>
</dbReference>
<dbReference type="EMBL" id="JAGQHR010000008">
    <property type="protein sequence ID" value="MCA9726174.1"/>
    <property type="molecule type" value="Genomic_DNA"/>
</dbReference>
<dbReference type="SUPFAM" id="SSF56235">
    <property type="entry name" value="N-terminal nucleophile aminohydrolases (Ntn hydrolases)"/>
    <property type="match status" value="2"/>
</dbReference>
<dbReference type="Proteomes" id="UP000697710">
    <property type="component" value="Unassembled WGS sequence"/>
</dbReference>
<dbReference type="PANTHER" id="PTHR43881">
    <property type="entry name" value="GAMMA-GLUTAMYLTRANSPEPTIDASE (AFU_ORTHOLOGUE AFUA_4G13580)"/>
    <property type="match status" value="1"/>
</dbReference>
<gene>
    <name evidence="1" type="ORF">KC729_00720</name>
</gene>
<sequence length="606" mass="65154">MMYRPPAVANNGMIVASHPLAVEAGAAMLRAGGHAVDAVIAAAAVLSVVEPSASGLGGDAFFLVHDEPTGKVTALNGSGAAPASLTRERFSGRSTVPLRSSLSCTVPGCVQAWEDAWKRWGRLPWTEVLAPALHHARAGFPISWRMGRIIARYAGDIARDPGLAATYLDPEQMPLQVGQSCHPSALAHTMEELSREGATAFYQGRVAEQLAQGVDRDGGALAGEDLASHRSVFAEPYRLEQGELTVFEQPLPSQGMLLLIMLGLVSEGRPDPGVDTFEELHRQIESKKIAFALKEAFFADPKRLPVPEGQLVEALLDPVTLRRLARVLEQEPLAVALANPVVADALSEVERGRSLVEAYRSAGFDPADPPTPGDGATDTTYLCAADRDGNLVGLIQSIFHPFGSGYQEPSTGILLNNRACGFSLDARHVNSLAPGWRSVHTLNSYLIYRDGRPWIVAGTPGGDNQVQTNLQVIRHWVAGDCTWRGPMPQGPSSWSQARPPRRIERKSELERLAAALAAPRWNVERSGRVRVESRLPTDYRKHLERRGHLVARVGPWDGSGLVQAIMIPHELGATPAAGAGPRLGDRSTRVYFGATDPRGEGVALGV</sequence>
<reference evidence="1" key="2">
    <citation type="journal article" date="2021" name="Microbiome">
        <title>Successional dynamics and alternative stable states in a saline activated sludge microbial community over 9 years.</title>
        <authorList>
            <person name="Wang Y."/>
            <person name="Ye J."/>
            <person name="Ju F."/>
            <person name="Liu L."/>
            <person name="Boyd J.A."/>
            <person name="Deng Y."/>
            <person name="Parks D.H."/>
            <person name="Jiang X."/>
            <person name="Yin X."/>
            <person name="Woodcroft B.J."/>
            <person name="Tyson G.W."/>
            <person name="Hugenholtz P."/>
            <person name="Polz M.F."/>
            <person name="Zhang T."/>
        </authorList>
    </citation>
    <scope>NUCLEOTIDE SEQUENCE</scope>
    <source>
        <strain evidence="1">HKST-UBA01</strain>
    </source>
</reference>
<dbReference type="EC" id="2.3.2.2" evidence="1"/>
<dbReference type="AlphaFoldDB" id="A0A956LV93"/>
<evidence type="ECO:0000313" key="2">
    <source>
        <dbReference type="Proteomes" id="UP000697710"/>
    </source>
</evidence>
<protein>
    <submittedName>
        <fullName evidence="1">Gamma-glutamyltransferase</fullName>
        <ecNumber evidence="1">2.3.2.2</ecNumber>
    </submittedName>
</protein>
<name>A0A956LV93_UNCEI</name>
<comment type="caution">
    <text evidence="1">The sequence shown here is derived from an EMBL/GenBank/DDBJ whole genome shotgun (WGS) entry which is preliminary data.</text>
</comment>
<dbReference type="InterPro" id="IPR043138">
    <property type="entry name" value="GGT_lsub"/>
</dbReference>
<dbReference type="PANTHER" id="PTHR43881:SF5">
    <property type="entry name" value="GAMMA-GLUTAMYLTRANSPEPTIDASE"/>
    <property type="match status" value="1"/>
</dbReference>
<dbReference type="GO" id="GO:0103068">
    <property type="term" value="F:leukotriene C4 gamma-glutamyl transferase activity"/>
    <property type="evidence" value="ECO:0007669"/>
    <property type="project" value="UniProtKB-EC"/>
</dbReference>
<reference evidence="1" key="1">
    <citation type="submission" date="2020-04" db="EMBL/GenBank/DDBJ databases">
        <authorList>
            <person name="Zhang T."/>
        </authorList>
    </citation>
    <scope>NUCLEOTIDE SEQUENCE</scope>
    <source>
        <strain evidence="1">HKST-UBA01</strain>
    </source>
</reference>
<dbReference type="InterPro" id="IPR052896">
    <property type="entry name" value="GGT-like_enzyme"/>
</dbReference>
<proteinExistence type="predicted"/>
<accession>A0A956LV93</accession>
<dbReference type="PRINTS" id="PR01210">
    <property type="entry name" value="GGTRANSPTASE"/>
</dbReference>
<organism evidence="1 2">
    <name type="scientific">Eiseniibacteriota bacterium</name>
    <dbReference type="NCBI Taxonomy" id="2212470"/>
    <lineage>
        <taxon>Bacteria</taxon>
        <taxon>Candidatus Eiseniibacteriota</taxon>
    </lineage>
</organism>
<dbReference type="InterPro" id="IPR043137">
    <property type="entry name" value="GGT_ssub_C"/>
</dbReference>
<dbReference type="Gene3D" id="3.60.20.40">
    <property type="match status" value="1"/>
</dbReference>
<keyword evidence="1" id="KW-0012">Acyltransferase</keyword>
<evidence type="ECO:0000313" key="1">
    <source>
        <dbReference type="EMBL" id="MCA9726174.1"/>
    </source>
</evidence>